<dbReference type="PROSITE" id="PS50918">
    <property type="entry name" value="WWE"/>
    <property type="match status" value="1"/>
</dbReference>
<dbReference type="CDD" id="cd02907">
    <property type="entry name" value="Macro_Af1521_BAL-like"/>
    <property type="match status" value="1"/>
</dbReference>
<evidence type="ECO:0000313" key="15">
    <source>
        <dbReference type="Proteomes" id="UP001159427"/>
    </source>
</evidence>
<dbReference type="Pfam" id="PF23085">
    <property type="entry name" value="RRM_PARP14_3"/>
    <property type="match status" value="6"/>
</dbReference>
<evidence type="ECO:0000256" key="8">
    <source>
        <dbReference type="SAM" id="Coils"/>
    </source>
</evidence>
<dbReference type="CDD" id="cd01439">
    <property type="entry name" value="TCCD_inducible_PARP_like"/>
    <property type="match status" value="1"/>
</dbReference>
<organism evidence="14 15">
    <name type="scientific">Porites evermanni</name>
    <dbReference type="NCBI Taxonomy" id="104178"/>
    <lineage>
        <taxon>Eukaryota</taxon>
        <taxon>Metazoa</taxon>
        <taxon>Cnidaria</taxon>
        <taxon>Anthozoa</taxon>
        <taxon>Hexacorallia</taxon>
        <taxon>Scleractinia</taxon>
        <taxon>Fungiina</taxon>
        <taxon>Poritidae</taxon>
        <taxon>Porites</taxon>
    </lineage>
</organism>
<evidence type="ECO:0000256" key="7">
    <source>
        <dbReference type="RuleBase" id="RU362114"/>
    </source>
</evidence>
<dbReference type="PROSITE" id="PS51154">
    <property type="entry name" value="MACRO"/>
    <property type="match status" value="3"/>
</dbReference>
<keyword evidence="3 7" id="KW-0808">Transferase</keyword>
<evidence type="ECO:0000313" key="14">
    <source>
        <dbReference type="EMBL" id="CAH3019695.1"/>
    </source>
</evidence>
<dbReference type="Gene3D" id="3.40.220.10">
    <property type="entry name" value="Leucine Aminopeptidase, subunit E, domain 1"/>
    <property type="match status" value="3"/>
</dbReference>
<dbReference type="InterPro" id="IPR002589">
    <property type="entry name" value="Macro_dom"/>
</dbReference>
<dbReference type="InterPro" id="IPR037197">
    <property type="entry name" value="WWE_dom_sf"/>
</dbReference>
<keyword evidence="15" id="KW-1185">Reference proteome</keyword>
<dbReference type="PROSITE" id="PS51059">
    <property type="entry name" value="PARP_CATALYTIC"/>
    <property type="match status" value="1"/>
</dbReference>
<feature type="region of interest" description="Disordered" evidence="9">
    <location>
        <begin position="1486"/>
        <end position="1527"/>
    </location>
</feature>
<feature type="domain" description="Macro" evidence="13">
    <location>
        <begin position="1076"/>
        <end position="1268"/>
    </location>
</feature>
<dbReference type="Gene3D" id="3.90.228.10">
    <property type="match status" value="1"/>
</dbReference>
<dbReference type="InterPro" id="IPR052056">
    <property type="entry name" value="Mono-ARTD/PARP"/>
</dbReference>
<dbReference type="PANTHER" id="PTHR14453:SF67">
    <property type="entry name" value="POLY [ADP-RIBOSE] POLYMERASE"/>
    <property type="match status" value="1"/>
</dbReference>
<dbReference type="Gene3D" id="3.30.720.50">
    <property type="match status" value="1"/>
</dbReference>
<accession>A0ABN8LR29</accession>
<name>A0ABN8LR29_9CNID</name>
<comment type="subcellular location">
    <subcellularLocation>
        <location evidence="1">Nucleus</location>
    </subcellularLocation>
</comment>
<dbReference type="PANTHER" id="PTHR14453">
    <property type="entry name" value="PARP/ZINC FINGER CCCH TYPE DOMAIN CONTAINING PROTEIN"/>
    <property type="match status" value="1"/>
</dbReference>
<dbReference type="InterPro" id="IPR012317">
    <property type="entry name" value="Poly(ADP-ribose)pol_cat_dom"/>
</dbReference>
<feature type="compositionally biased region" description="Polar residues" evidence="9">
    <location>
        <begin position="1516"/>
        <end position="1526"/>
    </location>
</feature>
<feature type="region of interest" description="Disordered" evidence="9">
    <location>
        <begin position="1276"/>
        <end position="1315"/>
    </location>
</feature>
<dbReference type="InterPro" id="IPR000504">
    <property type="entry name" value="RRM_dom"/>
</dbReference>
<dbReference type="InterPro" id="IPR012677">
    <property type="entry name" value="Nucleotide-bd_a/b_plait_sf"/>
</dbReference>
<feature type="domain" description="RRM" evidence="10">
    <location>
        <begin position="175"/>
        <end position="251"/>
    </location>
</feature>
<evidence type="ECO:0000256" key="9">
    <source>
        <dbReference type="SAM" id="MobiDB-lite"/>
    </source>
</evidence>
<keyword evidence="2 7" id="KW-0328">Glycosyltransferase</keyword>
<gene>
    <name evidence="14" type="ORF">PEVE_00003783</name>
</gene>
<dbReference type="Proteomes" id="UP001159427">
    <property type="component" value="Unassembled WGS sequence"/>
</dbReference>
<protein>
    <recommendedName>
        <fullName evidence="7">Poly [ADP-ribose] polymerase</fullName>
        <shortName evidence="7">PARP</shortName>
        <ecNumber evidence="7">2.4.2.-</ecNumber>
    </recommendedName>
</protein>
<feature type="domain" description="RRM" evidence="10">
    <location>
        <begin position="253"/>
        <end position="329"/>
    </location>
</feature>
<dbReference type="InterPro" id="IPR043472">
    <property type="entry name" value="Macro_dom-like"/>
</dbReference>
<dbReference type="SMART" id="SM00506">
    <property type="entry name" value="A1pp"/>
    <property type="match status" value="3"/>
</dbReference>
<dbReference type="InterPro" id="IPR035979">
    <property type="entry name" value="RBD_domain_sf"/>
</dbReference>
<proteinExistence type="predicted"/>
<feature type="domain" description="RRM" evidence="10">
    <location>
        <begin position="504"/>
        <end position="579"/>
    </location>
</feature>
<dbReference type="Pfam" id="PF01661">
    <property type="entry name" value="Macro"/>
    <property type="match status" value="3"/>
</dbReference>
<dbReference type="CDD" id="cd12547">
    <property type="entry name" value="RRM1_2_PAR10"/>
    <property type="match status" value="3"/>
</dbReference>
<dbReference type="Pfam" id="PF02825">
    <property type="entry name" value="WWE"/>
    <property type="match status" value="1"/>
</dbReference>
<evidence type="ECO:0000256" key="2">
    <source>
        <dbReference type="ARBA" id="ARBA00022676"/>
    </source>
</evidence>
<dbReference type="SUPFAM" id="SSF52949">
    <property type="entry name" value="Macro domain-like"/>
    <property type="match status" value="3"/>
</dbReference>
<reference evidence="14 15" key="1">
    <citation type="submission" date="2022-05" db="EMBL/GenBank/DDBJ databases">
        <authorList>
            <consortium name="Genoscope - CEA"/>
            <person name="William W."/>
        </authorList>
    </citation>
    <scope>NUCLEOTIDE SEQUENCE [LARGE SCALE GENOMIC DNA]</scope>
</reference>
<keyword evidence="5" id="KW-0539">Nucleus</keyword>
<evidence type="ECO:0000256" key="5">
    <source>
        <dbReference type="ARBA" id="ARBA00023242"/>
    </source>
</evidence>
<dbReference type="SUPFAM" id="SSF117839">
    <property type="entry name" value="WWE domain"/>
    <property type="match status" value="1"/>
</dbReference>
<feature type="domain" description="RRM" evidence="10">
    <location>
        <begin position="90"/>
        <end position="163"/>
    </location>
</feature>
<evidence type="ECO:0000259" key="12">
    <source>
        <dbReference type="PROSITE" id="PS51059"/>
    </source>
</evidence>
<dbReference type="InterPro" id="IPR004170">
    <property type="entry name" value="WWE_dom"/>
</dbReference>
<evidence type="ECO:0000259" key="13">
    <source>
        <dbReference type="PROSITE" id="PS51154"/>
    </source>
</evidence>
<dbReference type="SUPFAM" id="SSF56399">
    <property type="entry name" value="ADP-ribosylation"/>
    <property type="match status" value="1"/>
</dbReference>
<feature type="coiled-coil region" evidence="8">
    <location>
        <begin position="707"/>
        <end position="734"/>
    </location>
</feature>
<evidence type="ECO:0000259" key="11">
    <source>
        <dbReference type="PROSITE" id="PS50918"/>
    </source>
</evidence>
<feature type="domain" description="WWE" evidence="11">
    <location>
        <begin position="1850"/>
        <end position="1928"/>
    </location>
</feature>
<dbReference type="EMBL" id="CALNXI010000123">
    <property type="protein sequence ID" value="CAH3019695.1"/>
    <property type="molecule type" value="Genomic_DNA"/>
</dbReference>
<keyword evidence="6" id="KW-0694">RNA-binding</keyword>
<feature type="domain" description="Macro" evidence="13">
    <location>
        <begin position="1303"/>
        <end position="1491"/>
    </location>
</feature>
<evidence type="ECO:0000256" key="4">
    <source>
        <dbReference type="ARBA" id="ARBA00023027"/>
    </source>
</evidence>
<evidence type="ECO:0000259" key="10">
    <source>
        <dbReference type="PROSITE" id="PS50102"/>
    </source>
</evidence>
<evidence type="ECO:0000256" key="1">
    <source>
        <dbReference type="ARBA" id="ARBA00004123"/>
    </source>
</evidence>
<feature type="domain" description="PARP catalytic" evidence="12">
    <location>
        <begin position="1937"/>
        <end position="2136"/>
    </location>
</feature>
<dbReference type="InterPro" id="IPR034464">
    <property type="entry name" value="PAR10_RRM1_2"/>
</dbReference>
<keyword evidence="8" id="KW-0175">Coiled coil</keyword>
<feature type="domain" description="Macro" evidence="13">
    <location>
        <begin position="1537"/>
        <end position="1713"/>
    </location>
</feature>
<evidence type="ECO:0000256" key="3">
    <source>
        <dbReference type="ARBA" id="ARBA00022679"/>
    </source>
</evidence>
<dbReference type="SMART" id="SM00360">
    <property type="entry name" value="RRM"/>
    <property type="match status" value="7"/>
</dbReference>
<comment type="caution">
    <text evidence="14">The sequence shown here is derived from an EMBL/GenBank/DDBJ whole genome shotgun (WGS) entry which is preliminary data.</text>
</comment>
<dbReference type="PROSITE" id="PS50102">
    <property type="entry name" value="RRM"/>
    <property type="match status" value="5"/>
</dbReference>
<evidence type="ECO:0000256" key="6">
    <source>
        <dbReference type="PROSITE-ProRule" id="PRU00176"/>
    </source>
</evidence>
<dbReference type="SUPFAM" id="SSF54928">
    <property type="entry name" value="RNA-binding domain, RBD"/>
    <property type="match status" value="3"/>
</dbReference>
<dbReference type="Pfam" id="PF00644">
    <property type="entry name" value="PARP"/>
    <property type="match status" value="1"/>
</dbReference>
<dbReference type="Gene3D" id="3.30.70.330">
    <property type="match status" value="6"/>
</dbReference>
<sequence length="2136" mass="235726">MGEGRIYVRVIGKKVPRKELEIYFQSRKQSGGGDICSIKQINNEEYIITFEDQEIASNVTLGTHTINGAQVEVSRHPFVGEQNLPSNQSRVVFIRGLSKDTTEDALLNYFENTRRSGGGPVEEVKISENTAQVKFESSEVATNVTLRTHCINGTQVQVSSHPNEDERNLPSSQSSVVIVRGISKNTTEDALLNYFENTRRSDGGQVEEVKITENTARVKFESSEVANRVIQREKHVLDGATLDVSIEMPDNCKTIMVIGLSPITTEDSLWNYFENRRRSGGGYVESVEIQRDNGLAFVRFEDASVVTTVLQREQHSLDGTLVTVALSRNSTVGIPDEEKMEESRTIEVIGLASTTTKDAIINFFENARRSGGGEISDVEIVTEKGCAVVTFLLAESAQGVLKKGVLTLDGAELHVTIQKPAKKIPVDTKRLLVKGLSEATTRDALASYMEVVSGLEVLHVEFGEQGCALITFAESYTYESIKQKAAERKLEEKILSMEQVPVCHCVLVMGMNKENTTRDAIFYYFDNPKNGGGGVNNVDLNMTEGSALVFFEDPQVVNKVIAKSHTLNGALLELRRHNPVLSKSACVTEDRVQEKEIPVDMQVMQFICERHEADLEHIQRKHGVEVKWEEGSKSITLAPVDGTSMDADRFEEASEAITSFLAEFQTYSVQVTPDAWQTLTKQFKELVSSMEDDVKIQYLNEQCKIVLTGILQNAETLLERLKQLKTEIESTLAVEASKVSTVVKEIPKERLKFLADLDFDKELEVHHENTKVDILLDKGQVCIWGPPAVVHKASADIWEAVANMKEVSCEVSQNAVEVLRRRPCQLFIQKQFTANNLQALATFHGDEEEGPCALRVIGMNSETAHKASRLVQTTIVEESIVLDDGQVQLEKSEKWRSFRDDLTANSILGIKFDENSNKLCMTGRREDVTTALRSVKDFLNENTIVSEVLEFPRGSRRFLSKYQEHELRIIQEELNKHCTVIKGIAEDEEVVVTGTNEGVKKAMENVYNLASQVESQKVPIDKPGMRRVLNRNNGRKMLNLLENENNCVIEFFDGEKDASSKDVMEEEKDDERIEKESECTFLTPQGKMIKVFKDNICDRNVDVIVNAANTKLQHLSGVSKAILDAGGEAIQHECDDFIIQQGSVLEGQVVVTSAGKLPFKKVVHAVGPSWRKEATREKAMGKTPKEEKYLSYAVSNALDAARQFKSIALPAISTGAFEFPRDLCAKIMVDATVQFCEESPSCYLSEIQFTSTDDAVVTAFVTEMASKFGQDPCFSRGSSRGKITSKGAAKKEAKDRRKTVHIAPPPSDATDGLNEVTTPEGIKVALVLMFSPQVDAIVNSTSTDLDLSRNPSAVALSTAAGPTLQQECKAIGEVQTGGIVVTTGGNLKCKHVFHSSCSGWENGKGEKVLRDVLKKSLHEAHKRSLTSIAIPAIGTGNLKFPHDRVATASFEGVLAFSKKNLTSTVKEVHLVVYDKDLPTVQAFQTELQSRKRKQPQQVPKSGKKKRRGSRGGAATTVHSGGTTSGCDSLDVSVEELDPFRPEIALGSVTVQAEIGNITKEVTDAIVTLSNTNLNISLNSGVGKAIVSAGGPSIQTECSALGVQTPGSIAVTGAGKLQSRNIYHMVPEKLNMASVKSCITNCLKVAESNGLTSISFPAVGTGNVRVGVKEAAQEMLAAIAKFAQEQPASLHFIRIVIFQEHMFQDFRAAMEACVSSSGGWTGMFSKLFGWFRSGKDASPNPLHPSIRKSSSERAEAYLEVFAGTKQDVTRAVKEIHKYLADQVTTKVIEKDAISNLSEEQKGKIINLRGKHGTDINIEEPIGRISIRGYAEDVLDVATAIHDILNEKIEEEYCRDVEGLVCKTVQWYYSDDDDDGWEPYDPTSNYRIESAHEEGQESVIFVIDDARCEIVFRFMEETCLEDGEKRIVVRKEIGKGILLPNDWCVQPKDSSGKEKAVHLVALDPASNPTEYNRVADEIKKTASVNITKIERVQNPGLYRAYMVKKDQMEQRNGANEKFLFHGTAQGSCSSINKFGFNRSYCGKNATMYGNGVYFARDASYSTQSKYSPPDGNGNRYMYLARVLVGEYAAGRQGMITPPAKGSDATDAYDSVVDGPGNPKIFVVFYDSQCYPDYLVTFT</sequence>
<feature type="domain" description="RRM" evidence="10">
    <location>
        <begin position="344"/>
        <end position="431"/>
    </location>
</feature>
<keyword evidence="4 7" id="KW-0520">NAD</keyword>
<dbReference type="EC" id="2.4.2.-" evidence="7"/>